<sequence length="137" mass="15272">MTAKLDALLLAIPLELRPEIVPFSPEVFVHQNGQAPSDYLQAFARYQGGAGEVGTAYLDLWEPAEVWQANEDYHVAEFTPGFTIFGSDGGGTAYAFERRSGFIHEFPFIGMTMEEPATFRGQSLEEFLTWLAAQMDE</sequence>
<dbReference type="SUPFAM" id="SSF160631">
    <property type="entry name" value="SMI1/KNR4-like"/>
    <property type="match status" value="1"/>
</dbReference>
<protein>
    <recommendedName>
        <fullName evidence="3">SMI1/KNR4 family protein</fullName>
    </recommendedName>
</protein>
<dbReference type="Proteomes" id="UP000637774">
    <property type="component" value="Unassembled WGS sequence"/>
</dbReference>
<name>A0ABQ2ACH5_9BACT</name>
<reference evidence="2" key="1">
    <citation type="journal article" date="2019" name="Int. J. Syst. Evol. Microbiol.">
        <title>The Global Catalogue of Microorganisms (GCM) 10K type strain sequencing project: providing services to taxonomists for standard genome sequencing and annotation.</title>
        <authorList>
            <consortium name="The Broad Institute Genomics Platform"/>
            <consortium name="The Broad Institute Genome Sequencing Center for Infectious Disease"/>
            <person name="Wu L."/>
            <person name="Ma J."/>
        </authorList>
    </citation>
    <scope>NUCLEOTIDE SEQUENCE [LARGE SCALE GENOMIC DNA]</scope>
    <source>
        <strain evidence="2">CGMCC 1.14966</strain>
    </source>
</reference>
<keyword evidence="2" id="KW-1185">Reference proteome</keyword>
<dbReference type="InterPro" id="IPR037883">
    <property type="entry name" value="Knr4/Smi1-like_sf"/>
</dbReference>
<dbReference type="Gene3D" id="3.40.1580.10">
    <property type="entry name" value="SMI1/KNR4-like"/>
    <property type="match status" value="1"/>
</dbReference>
<dbReference type="RefSeq" id="WP_188563026.1">
    <property type="nucleotide sequence ID" value="NZ_BMGY01000035.1"/>
</dbReference>
<gene>
    <name evidence="1" type="ORF">GCM10011495_31240</name>
</gene>
<organism evidence="1 2">
    <name type="scientific">Hymenobacter frigidus</name>
    <dbReference type="NCBI Taxonomy" id="1524095"/>
    <lineage>
        <taxon>Bacteria</taxon>
        <taxon>Pseudomonadati</taxon>
        <taxon>Bacteroidota</taxon>
        <taxon>Cytophagia</taxon>
        <taxon>Cytophagales</taxon>
        <taxon>Hymenobacteraceae</taxon>
        <taxon>Hymenobacter</taxon>
    </lineage>
</organism>
<evidence type="ECO:0000313" key="2">
    <source>
        <dbReference type="Proteomes" id="UP000637774"/>
    </source>
</evidence>
<evidence type="ECO:0008006" key="3">
    <source>
        <dbReference type="Google" id="ProtNLM"/>
    </source>
</evidence>
<comment type="caution">
    <text evidence="1">The sequence shown here is derived from an EMBL/GenBank/DDBJ whole genome shotgun (WGS) entry which is preliminary data.</text>
</comment>
<accession>A0ABQ2ACH5</accession>
<evidence type="ECO:0000313" key="1">
    <source>
        <dbReference type="EMBL" id="GGH88899.1"/>
    </source>
</evidence>
<proteinExistence type="predicted"/>
<dbReference type="EMBL" id="BMGY01000035">
    <property type="protein sequence ID" value="GGH88899.1"/>
    <property type="molecule type" value="Genomic_DNA"/>
</dbReference>